<proteinExistence type="predicted"/>
<dbReference type="Gene3D" id="3.40.50.720">
    <property type="entry name" value="NAD(P)-binding Rossmann-like Domain"/>
    <property type="match status" value="1"/>
</dbReference>
<evidence type="ECO:0000259" key="3">
    <source>
        <dbReference type="SMART" id="SM00829"/>
    </source>
</evidence>
<dbReference type="SUPFAM" id="SSF50129">
    <property type="entry name" value="GroES-like"/>
    <property type="match status" value="1"/>
</dbReference>
<dbReference type="Proteomes" id="UP000810171">
    <property type="component" value="Unassembled WGS sequence"/>
</dbReference>
<dbReference type="EMBL" id="JACVEW010000003">
    <property type="protein sequence ID" value="MBP0047608.1"/>
    <property type="molecule type" value="Genomic_DNA"/>
</dbReference>
<gene>
    <name evidence="4" type="ORF">H9C73_02570</name>
</gene>
<dbReference type="PANTHER" id="PTHR48106:SF18">
    <property type="entry name" value="QUINONE OXIDOREDUCTASE PIG3"/>
    <property type="match status" value="1"/>
</dbReference>
<dbReference type="Pfam" id="PF00107">
    <property type="entry name" value="ADH_zinc_N"/>
    <property type="match status" value="1"/>
</dbReference>
<feature type="domain" description="Enoyl reductase (ER)" evidence="3">
    <location>
        <begin position="19"/>
        <end position="362"/>
    </location>
</feature>
<dbReference type="Gene3D" id="3.90.180.10">
    <property type="entry name" value="Medium-chain alcohol dehydrogenases, catalytic domain"/>
    <property type="match status" value="1"/>
</dbReference>
<dbReference type="InterPro" id="IPR020843">
    <property type="entry name" value="ER"/>
</dbReference>
<dbReference type="SMART" id="SM00829">
    <property type="entry name" value="PKS_ER"/>
    <property type="match status" value="1"/>
</dbReference>
<evidence type="ECO:0000256" key="1">
    <source>
        <dbReference type="ARBA" id="ARBA00022857"/>
    </source>
</evidence>
<dbReference type="PROSITE" id="PS01162">
    <property type="entry name" value="QOR_ZETA_CRYSTAL"/>
    <property type="match status" value="1"/>
</dbReference>
<keyword evidence="2" id="KW-0560">Oxidoreductase</keyword>
<dbReference type="SUPFAM" id="SSF51735">
    <property type="entry name" value="NAD(P)-binding Rossmann-fold domains"/>
    <property type="match status" value="1"/>
</dbReference>
<dbReference type="InterPro" id="IPR013149">
    <property type="entry name" value="ADH-like_C"/>
</dbReference>
<dbReference type="CDD" id="cd08274">
    <property type="entry name" value="MDR9"/>
    <property type="match status" value="1"/>
</dbReference>
<keyword evidence="5" id="KW-1185">Reference proteome</keyword>
<dbReference type="Pfam" id="PF08240">
    <property type="entry name" value="ADH_N"/>
    <property type="match status" value="1"/>
</dbReference>
<sequence>MSVLNIPDTMAGVLLTGHGGLEQLEYREDLPVPRPLAGQVLIKVGASAINNTDINTRIGWYSRSVSSGTDAAGGAGLEAASVEDAAWSGSAFQFPRIQGLDCCGTIVAVGEGVDPGRVGERVLVRPMHEPSATSAPFELITFGSDYDGAFAEYAVAPAREVFPVQSSLTDEQLASFPCAYSTAESMLERADVKAGDRVLVTGASGGVGSAAVQLAKRRGAEVVAVCSESKGDTVLALGADTLVPRGQSVLDALGENSVQVVVDLVGRPDWPELLDVLQRGGRYVVSGAIAGPVVELDLRTLYLKNLTFYGSTWQPRYVFEQLVQYIERGEVKPQVARVYPLSEIRTAQQDFVGKTMPGKLVLTVPRR</sequence>
<dbReference type="InterPro" id="IPR002364">
    <property type="entry name" value="Quin_OxRdtase/zeta-crystal_CS"/>
</dbReference>
<organism evidence="4 5">
    <name type="scientific">Marinobacterium alkalitolerans</name>
    <dbReference type="NCBI Taxonomy" id="1542925"/>
    <lineage>
        <taxon>Bacteria</taxon>
        <taxon>Pseudomonadati</taxon>
        <taxon>Pseudomonadota</taxon>
        <taxon>Gammaproteobacteria</taxon>
        <taxon>Oceanospirillales</taxon>
        <taxon>Oceanospirillaceae</taxon>
        <taxon>Marinobacterium</taxon>
    </lineage>
</organism>
<dbReference type="PANTHER" id="PTHR48106">
    <property type="entry name" value="QUINONE OXIDOREDUCTASE PIG3-RELATED"/>
    <property type="match status" value="1"/>
</dbReference>
<name>A0ABS3Z8L5_9GAMM</name>
<protein>
    <submittedName>
        <fullName evidence="4">Alcohol dehydrogenase family protein</fullName>
    </submittedName>
</protein>
<dbReference type="RefSeq" id="WP_209286219.1">
    <property type="nucleotide sequence ID" value="NZ_JACVEW010000003.1"/>
</dbReference>
<dbReference type="InterPro" id="IPR013154">
    <property type="entry name" value="ADH-like_N"/>
</dbReference>
<evidence type="ECO:0000256" key="2">
    <source>
        <dbReference type="ARBA" id="ARBA00023002"/>
    </source>
</evidence>
<evidence type="ECO:0000313" key="5">
    <source>
        <dbReference type="Proteomes" id="UP000810171"/>
    </source>
</evidence>
<dbReference type="InterPro" id="IPR011032">
    <property type="entry name" value="GroES-like_sf"/>
</dbReference>
<accession>A0ABS3Z8L5</accession>
<keyword evidence="1" id="KW-0521">NADP</keyword>
<dbReference type="InterPro" id="IPR036291">
    <property type="entry name" value="NAD(P)-bd_dom_sf"/>
</dbReference>
<comment type="caution">
    <text evidence="4">The sequence shown here is derived from an EMBL/GenBank/DDBJ whole genome shotgun (WGS) entry which is preliminary data.</text>
</comment>
<reference evidence="4 5" key="1">
    <citation type="submission" date="2020-09" db="EMBL/GenBank/DDBJ databases">
        <authorList>
            <person name="Tanuku N.R.S."/>
        </authorList>
    </citation>
    <scope>NUCLEOTIDE SEQUENCE [LARGE SCALE GENOMIC DNA]</scope>
    <source>
        <strain evidence="4 5">AK62</strain>
    </source>
</reference>
<evidence type="ECO:0000313" key="4">
    <source>
        <dbReference type="EMBL" id="MBP0047608.1"/>
    </source>
</evidence>